<comment type="caution">
    <text evidence="8">The sequence shown here is derived from an EMBL/GenBank/DDBJ whole genome shotgun (WGS) entry which is preliminary data.</text>
</comment>
<proteinExistence type="inferred from homology"/>
<keyword evidence="5 7" id="KW-1133">Transmembrane helix</keyword>
<keyword evidence="3" id="KW-1003">Cell membrane</keyword>
<protein>
    <submittedName>
        <fullName evidence="8">DoxX family protein</fullName>
    </submittedName>
</protein>
<evidence type="ECO:0000256" key="2">
    <source>
        <dbReference type="ARBA" id="ARBA00006679"/>
    </source>
</evidence>
<evidence type="ECO:0000256" key="6">
    <source>
        <dbReference type="ARBA" id="ARBA00023136"/>
    </source>
</evidence>
<dbReference type="PANTHER" id="PTHR33452">
    <property type="entry name" value="OXIDOREDUCTASE CATD-RELATED"/>
    <property type="match status" value="1"/>
</dbReference>
<dbReference type="Proteomes" id="UP001304461">
    <property type="component" value="Unassembled WGS sequence"/>
</dbReference>
<sequence>MDLEIVTLLVPTGPSLAAGAALLVLRLFVGVAFIRHGWPKLRNLRTWSTAMKTPEWLCFLSAASMWGAGIALIPGLLTPLAALAILVSMAYAMVLELVSGSPFIAPDPYQIPEGDYAGPMGVGEPPSWEKASMYVVMCLVLITSGGGLLSLDNLLIADLLRAVL</sequence>
<keyword evidence="4 7" id="KW-0812">Transmembrane</keyword>
<keyword evidence="9" id="KW-1185">Reference proteome</keyword>
<dbReference type="EMBL" id="JAYGHX010000001">
    <property type="protein sequence ID" value="MEA5389760.1"/>
    <property type="molecule type" value="Genomic_DNA"/>
</dbReference>
<reference evidence="8 9" key="1">
    <citation type="submission" date="2023-12" db="EMBL/GenBank/DDBJ databases">
        <title>Baltic Sea Cyanobacteria.</title>
        <authorList>
            <person name="Delbaje E."/>
            <person name="Fewer D.P."/>
            <person name="Shishido T.K."/>
        </authorList>
    </citation>
    <scope>NUCLEOTIDE SEQUENCE [LARGE SCALE GENOMIC DNA]</scope>
    <source>
        <strain evidence="8 9">UHCC 0139</strain>
    </source>
</reference>
<dbReference type="Pfam" id="PF07681">
    <property type="entry name" value="DoxX"/>
    <property type="match status" value="1"/>
</dbReference>
<feature type="transmembrane region" description="Helical" evidence="7">
    <location>
        <begin position="131"/>
        <end position="151"/>
    </location>
</feature>
<evidence type="ECO:0000256" key="4">
    <source>
        <dbReference type="ARBA" id="ARBA00022692"/>
    </source>
</evidence>
<comment type="subcellular location">
    <subcellularLocation>
        <location evidence="1">Cell membrane</location>
        <topology evidence="1">Multi-pass membrane protein</topology>
    </subcellularLocation>
</comment>
<keyword evidence="6 7" id="KW-0472">Membrane</keyword>
<dbReference type="InterPro" id="IPR032808">
    <property type="entry name" value="DoxX"/>
</dbReference>
<dbReference type="RefSeq" id="WP_323304387.1">
    <property type="nucleotide sequence ID" value="NZ_JAYGHX010000001.1"/>
</dbReference>
<evidence type="ECO:0000256" key="7">
    <source>
        <dbReference type="SAM" id="Phobius"/>
    </source>
</evidence>
<comment type="similarity">
    <text evidence="2">Belongs to the DoxX family.</text>
</comment>
<evidence type="ECO:0000256" key="1">
    <source>
        <dbReference type="ARBA" id="ARBA00004651"/>
    </source>
</evidence>
<gene>
    <name evidence="8" type="ORF">VB738_00670</name>
</gene>
<evidence type="ECO:0000256" key="3">
    <source>
        <dbReference type="ARBA" id="ARBA00022475"/>
    </source>
</evidence>
<dbReference type="InterPro" id="IPR051907">
    <property type="entry name" value="DoxX-like_oxidoreductase"/>
</dbReference>
<name>A0ABU5RPS6_9CYAN</name>
<organism evidence="8 9">
    <name type="scientific">Cyanobium gracile UHCC 0139</name>
    <dbReference type="NCBI Taxonomy" id="3110308"/>
    <lineage>
        <taxon>Bacteria</taxon>
        <taxon>Bacillati</taxon>
        <taxon>Cyanobacteriota</taxon>
        <taxon>Cyanophyceae</taxon>
        <taxon>Synechococcales</taxon>
        <taxon>Prochlorococcaceae</taxon>
        <taxon>Cyanobium</taxon>
    </lineage>
</organism>
<evidence type="ECO:0000313" key="9">
    <source>
        <dbReference type="Proteomes" id="UP001304461"/>
    </source>
</evidence>
<accession>A0ABU5RPS6</accession>
<dbReference type="PANTHER" id="PTHR33452:SF1">
    <property type="entry name" value="INNER MEMBRANE PROTEIN YPHA-RELATED"/>
    <property type="match status" value="1"/>
</dbReference>
<evidence type="ECO:0000256" key="5">
    <source>
        <dbReference type="ARBA" id="ARBA00022989"/>
    </source>
</evidence>
<feature type="transmembrane region" description="Helical" evidence="7">
    <location>
        <begin position="16"/>
        <end position="35"/>
    </location>
</feature>
<feature type="transmembrane region" description="Helical" evidence="7">
    <location>
        <begin position="56"/>
        <end position="87"/>
    </location>
</feature>
<evidence type="ECO:0000313" key="8">
    <source>
        <dbReference type="EMBL" id="MEA5389760.1"/>
    </source>
</evidence>